<protein>
    <submittedName>
        <fullName evidence="2">Uncharacterized protein</fullName>
    </submittedName>
</protein>
<proteinExistence type="predicted"/>
<evidence type="ECO:0000313" key="2">
    <source>
        <dbReference type="EMBL" id="MBP1042153.1"/>
    </source>
</evidence>
<keyword evidence="1" id="KW-0472">Membrane</keyword>
<dbReference type="RefSeq" id="WP_209529086.1">
    <property type="nucleotide sequence ID" value="NZ_JAEEGA010000009.1"/>
</dbReference>
<keyword evidence="1" id="KW-1133">Transmembrane helix</keyword>
<keyword evidence="1" id="KW-0812">Transmembrane</keyword>
<evidence type="ECO:0000313" key="3">
    <source>
        <dbReference type="Proteomes" id="UP000674938"/>
    </source>
</evidence>
<reference evidence="2" key="1">
    <citation type="submission" date="2020-12" db="EMBL/GenBank/DDBJ databases">
        <title>Vagococcus allomyrinae sp. nov. and Enterococcus lavae sp. nov., isolated from the larvae of Allomyrina dichotoma.</title>
        <authorList>
            <person name="Lee S.D."/>
        </authorList>
    </citation>
    <scope>NUCLEOTIDE SEQUENCE</scope>
    <source>
        <strain evidence="2">BWB3-3</strain>
    </source>
</reference>
<dbReference type="AlphaFoldDB" id="A0A940PDU8"/>
<feature type="transmembrane region" description="Helical" evidence="1">
    <location>
        <begin position="5"/>
        <end position="24"/>
    </location>
</feature>
<comment type="caution">
    <text evidence="2">The sequence shown here is derived from an EMBL/GenBank/DDBJ whole genome shotgun (WGS) entry which is preliminary data.</text>
</comment>
<accession>A0A940PDU8</accession>
<dbReference type="EMBL" id="JAEEGA010000009">
    <property type="protein sequence ID" value="MBP1042153.1"/>
    <property type="molecule type" value="Genomic_DNA"/>
</dbReference>
<sequence>MGMVLIVIDCFSSILFSILVSFAMSQGHFFQIQLTAVSLVGIIFVCLAEIVN</sequence>
<keyword evidence="3" id="KW-1185">Reference proteome</keyword>
<name>A0A940PDU8_9ENTE</name>
<feature type="transmembrane region" description="Helical" evidence="1">
    <location>
        <begin position="30"/>
        <end position="51"/>
    </location>
</feature>
<evidence type="ECO:0000256" key="1">
    <source>
        <dbReference type="SAM" id="Phobius"/>
    </source>
</evidence>
<dbReference type="Proteomes" id="UP000674938">
    <property type="component" value="Unassembled WGS sequence"/>
</dbReference>
<organism evidence="2 3">
    <name type="scientific">Vagococcus allomyrinae</name>
    <dbReference type="NCBI Taxonomy" id="2794353"/>
    <lineage>
        <taxon>Bacteria</taxon>
        <taxon>Bacillati</taxon>
        <taxon>Bacillota</taxon>
        <taxon>Bacilli</taxon>
        <taxon>Lactobacillales</taxon>
        <taxon>Enterococcaceae</taxon>
        <taxon>Vagococcus</taxon>
    </lineage>
</organism>
<gene>
    <name evidence="2" type="ORF">I6N95_14125</name>
</gene>